<sequence>MTGAAKLILSALAVGGAVGGGGTLYGSGVVGSQSSSSGAPKNSIPAILGAKATYKVKINSQPEFTLECKNVHDKYVVLNIETDTSDSSQNSRYENLKLECLSETNWIGRGPLYNQDLEEKGTDSPFKCLFKGLEGGESDPKVFRYECKNGKTSFVGQKVEGDHPYISLKKQSN</sequence>
<dbReference type="Proteomes" id="UP000006502">
    <property type="component" value="Chromosome"/>
</dbReference>
<keyword evidence="2" id="KW-1185">Reference proteome</keyword>
<dbReference type="HOGENOM" id="CLU_132059_0_0_14"/>
<evidence type="ECO:0000313" key="2">
    <source>
        <dbReference type="Proteomes" id="UP000006502"/>
    </source>
</evidence>
<protein>
    <submittedName>
        <fullName evidence="1">Uncharacterized protein</fullName>
    </submittedName>
</protein>
<accession>I7BAL3</accession>
<proteinExistence type="predicted"/>
<name>I7BAL3_MYCHA</name>
<dbReference type="AlphaFoldDB" id="I7BAL3"/>
<reference evidence="2" key="2">
    <citation type="submission" date="2012-07" db="EMBL/GenBank/DDBJ databases">
        <title>Complete genome sequence of 'Candidatus Mycoplasma haemolamae'.</title>
        <authorList>
            <person name="Guimaraes A.M.S."/>
            <person name="Toth B."/>
            <person name="Santos A.P."/>
            <person name="Nascimento N.C."/>
            <person name="Sojka J.E."/>
            <person name="Messick J.B."/>
        </authorList>
    </citation>
    <scope>NUCLEOTIDE SEQUENCE [LARGE SCALE GENOMIC DNA]</scope>
    <source>
        <strain evidence="2">Purdue</strain>
    </source>
</reference>
<organism evidence="1 2">
    <name type="scientific">Mycoplasma haematolamae (strain Purdue)</name>
    <dbReference type="NCBI Taxonomy" id="1212765"/>
    <lineage>
        <taxon>Bacteria</taxon>
        <taxon>Bacillati</taxon>
        <taxon>Mycoplasmatota</taxon>
        <taxon>Mollicutes</taxon>
        <taxon>Mycoplasmataceae</taxon>
        <taxon>Mycoplasma</taxon>
    </lineage>
</organism>
<dbReference type="EMBL" id="CP003731">
    <property type="protein sequence ID" value="AFO52360.1"/>
    <property type="molecule type" value="Genomic_DNA"/>
</dbReference>
<reference evidence="1 2" key="1">
    <citation type="journal article" date="2012" name="J. Bacteriol.">
        <title>Genome Sequence of "Candidatus Mycoplasma haemolamae" Strain Purdue, a Red Blood Cell Pathogen of Alpacas (Vicugna pacos) and Llamas (Lama glama).</title>
        <authorList>
            <person name="Guimaraes A.M."/>
            <person name="Toth B."/>
            <person name="Santos A.P."/>
            <person name="do Nascimento N.C."/>
            <person name="Kritchevsky J.E."/>
            <person name="Messick J.B."/>
        </authorList>
    </citation>
    <scope>NUCLEOTIDE SEQUENCE [LARGE SCALE GENOMIC DNA]</scope>
    <source>
        <strain evidence="1 2">Purdue</strain>
    </source>
</reference>
<evidence type="ECO:0000313" key="1">
    <source>
        <dbReference type="EMBL" id="AFO52360.1"/>
    </source>
</evidence>
<gene>
    <name evidence="1" type="ordered locus">MHLP_03900</name>
</gene>
<dbReference type="PATRIC" id="fig|1212765.3.peg.887"/>
<dbReference type="STRING" id="1212765.MHLP_03900"/>
<dbReference type="KEGG" id="mhl:MHLP_03900"/>